<dbReference type="AlphaFoldDB" id="D7SK73"/>
<dbReference type="InParanoid" id="D7SK73"/>
<name>D7SK73_VITVI</name>
<feature type="region of interest" description="Disordered" evidence="1">
    <location>
        <begin position="72"/>
        <end position="91"/>
    </location>
</feature>
<reference evidence="3" key="1">
    <citation type="journal article" date="2007" name="Nature">
        <title>The grapevine genome sequence suggests ancestral hexaploidization in major angiosperm phyla.</title>
        <authorList>
            <consortium name="The French-Italian Public Consortium for Grapevine Genome Characterization."/>
            <person name="Jaillon O."/>
            <person name="Aury J.-M."/>
            <person name="Noel B."/>
            <person name="Policriti A."/>
            <person name="Clepet C."/>
            <person name="Casagrande A."/>
            <person name="Choisne N."/>
            <person name="Aubourg S."/>
            <person name="Vitulo N."/>
            <person name="Jubin C."/>
            <person name="Vezzi A."/>
            <person name="Legeai F."/>
            <person name="Hugueney P."/>
            <person name="Dasilva C."/>
            <person name="Horner D."/>
            <person name="Mica E."/>
            <person name="Jublot D."/>
            <person name="Poulain J."/>
            <person name="Bruyere C."/>
            <person name="Billault A."/>
            <person name="Segurens B."/>
            <person name="Gouyvenoux M."/>
            <person name="Ugarte E."/>
            <person name="Cattonaro F."/>
            <person name="Anthouard V."/>
            <person name="Vico V."/>
            <person name="Del Fabbro C."/>
            <person name="Alaux M."/>
            <person name="Di Gaspero G."/>
            <person name="Dumas V."/>
            <person name="Felice N."/>
            <person name="Paillard S."/>
            <person name="Juman I."/>
            <person name="Moroldo M."/>
            <person name="Scalabrin S."/>
            <person name="Canaguier A."/>
            <person name="Le Clainche I."/>
            <person name="Malacrida G."/>
            <person name="Durand E."/>
            <person name="Pesole G."/>
            <person name="Laucou V."/>
            <person name="Chatelet P."/>
            <person name="Merdinoglu D."/>
            <person name="Delledonne M."/>
            <person name="Pezzotti M."/>
            <person name="Lecharny A."/>
            <person name="Scarpelli C."/>
            <person name="Artiguenave F."/>
            <person name="Pe M.E."/>
            <person name="Valle G."/>
            <person name="Morgante M."/>
            <person name="Caboche M."/>
            <person name="Adam-Blondon A.-F."/>
            <person name="Weissenbach J."/>
            <person name="Quetier F."/>
            <person name="Wincker P."/>
        </authorList>
    </citation>
    <scope>NUCLEOTIDE SEQUENCE [LARGE SCALE GENOMIC DNA]</scope>
    <source>
        <strain evidence="3">cv. Pinot noir / PN40024</strain>
    </source>
</reference>
<dbReference type="EMBL" id="FN594951">
    <property type="protein sequence ID" value="CBI16049.3"/>
    <property type="molecule type" value="Genomic_DNA"/>
</dbReference>
<protein>
    <submittedName>
        <fullName evidence="2">Uncharacterized protein</fullName>
    </submittedName>
</protein>
<keyword evidence="3" id="KW-1185">Reference proteome</keyword>
<accession>D7SK73</accession>
<proteinExistence type="predicted"/>
<gene>
    <name evidence="2" type="ordered locus">VIT_06s0004g05570</name>
</gene>
<sequence>MVVCLASFAGMEGVASYFQLKCLISNNRSWDFMDFCMIIVWSAMVEVNGGASDEDRKEVDWSLELTASTRDMSGHETHRASMATGNKDYRI</sequence>
<dbReference type="HOGENOM" id="CLU_2431476_0_0_1"/>
<dbReference type="Proteomes" id="UP000009183">
    <property type="component" value="Chromosome 6"/>
</dbReference>
<organism evidence="2 3">
    <name type="scientific">Vitis vinifera</name>
    <name type="common">Grape</name>
    <dbReference type="NCBI Taxonomy" id="29760"/>
    <lineage>
        <taxon>Eukaryota</taxon>
        <taxon>Viridiplantae</taxon>
        <taxon>Streptophyta</taxon>
        <taxon>Embryophyta</taxon>
        <taxon>Tracheophyta</taxon>
        <taxon>Spermatophyta</taxon>
        <taxon>Magnoliopsida</taxon>
        <taxon>eudicotyledons</taxon>
        <taxon>Gunneridae</taxon>
        <taxon>Pentapetalae</taxon>
        <taxon>rosids</taxon>
        <taxon>Vitales</taxon>
        <taxon>Vitaceae</taxon>
        <taxon>Viteae</taxon>
        <taxon>Vitis</taxon>
    </lineage>
</organism>
<evidence type="ECO:0000313" key="3">
    <source>
        <dbReference type="Proteomes" id="UP000009183"/>
    </source>
</evidence>
<evidence type="ECO:0000256" key="1">
    <source>
        <dbReference type="SAM" id="MobiDB-lite"/>
    </source>
</evidence>
<evidence type="ECO:0000313" key="2">
    <source>
        <dbReference type="EMBL" id="CBI16049.3"/>
    </source>
</evidence>
<dbReference type="PaxDb" id="29760-VIT_06s0004g05570.t01"/>